<evidence type="ECO:0000256" key="1">
    <source>
        <dbReference type="ARBA" id="ARBA00004442"/>
    </source>
</evidence>
<evidence type="ECO:0000256" key="3">
    <source>
        <dbReference type="ARBA" id="ARBA00023237"/>
    </source>
</evidence>
<dbReference type="Gene3D" id="2.40.170.20">
    <property type="entry name" value="TonB-dependent receptor, beta-barrel domain"/>
    <property type="match status" value="1"/>
</dbReference>
<dbReference type="AlphaFoldDB" id="E1YMR7"/>
<proteinExistence type="predicted"/>
<gene>
    <name evidence="4" type="ORF">N47_N26860</name>
</gene>
<keyword evidence="2" id="KW-0472">Membrane</keyword>
<dbReference type="GO" id="GO:0009279">
    <property type="term" value="C:cell outer membrane"/>
    <property type="evidence" value="ECO:0007669"/>
    <property type="project" value="UniProtKB-SubCell"/>
</dbReference>
<evidence type="ECO:0000313" key="4">
    <source>
        <dbReference type="EMBL" id="CBX31861.1"/>
    </source>
</evidence>
<dbReference type="EMBL" id="FR695879">
    <property type="protein sequence ID" value="CBX31861.1"/>
    <property type="molecule type" value="Genomic_DNA"/>
</dbReference>
<protein>
    <recommendedName>
        <fullName evidence="5">TonB-dependent receptor-like beta-barrel domain-containing protein</fullName>
    </recommendedName>
</protein>
<comment type="subcellular location">
    <subcellularLocation>
        <location evidence="1">Cell outer membrane</location>
    </subcellularLocation>
</comment>
<sequence length="90" mass="10707">MFTNSRLYKVNQLYAGSTEDADKNLFYLEREVNIMNTFGKKMLVFDTKLMYKFLKNWKASLGVDNITDELYHMGHPYPRRTFFAMLEASF</sequence>
<accession>E1YMR7</accession>
<dbReference type="InterPro" id="IPR036942">
    <property type="entry name" value="Beta-barrel_TonB_sf"/>
</dbReference>
<organism evidence="4">
    <name type="scientific">uncultured Desulfobacterium sp</name>
    <dbReference type="NCBI Taxonomy" id="201089"/>
    <lineage>
        <taxon>Bacteria</taxon>
        <taxon>Pseudomonadati</taxon>
        <taxon>Thermodesulfobacteriota</taxon>
        <taxon>Desulfobacteria</taxon>
        <taxon>Desulfobacterales</taxon>
        <taxon>Desulfobacteriaceae</taxon>
        <taxon>Desulfobacterium</taxon>
        <taxon>environmental samples</taxon>
    </lineage>
</organism>
<dbReference type="SUPFAM" id="SSF56935">
    <property type="entry name" value="Porins"/>
    <property type="match status" value="1"/>
</dbReference>
<reference evidence="4" key="1">
    <citation type="journal article" date="2011" name="Environ. Microbiol.">
        <title>Genomic insights into the metabolic potential of the polycyclic aromatic hydrocarbon degrading sulfate-reducing Deltaproteobacterium N47.</title>
        <authorList>
            <person name="Bergmann F."/>
            <person name="Selesi D."/>
            <person name="Weinmaier T."/>
            <person name="Tischler P."/>
            <person name="Rattei T."/>
            <person name="Meckenstock R.U."/>
        </authorList>
    </citation>
    <scope>NUCLEOTIDE SEQUENCE</scope>
</reference>
<evidence type="ECO:0008006" key="5">
    <source>
        <dbReference type="Google" id="ProtNLM"/>
    </source>
</evidence>
<evidence type="ECO:0000256" key="2">
    <source>
        <dbReference type="ARBA" id="ARBA00023136"/>
    </source>
</evidence>
<name>E1YMR7_9BACT</name>
<keyword evidence="3" id="KW-0998">Cell outer membrane</keyword>